<proteinExistence type="predicted"/>
<dbReference type="CDD" id="cd00104">
    <property type="entry name" value="KAZAL_FS"/>
    <property type="match status" value="1"/>
</dbReference>
<evidence type="ECO:0000313" key="4">
    <source>
        <dbReference type="Proteomes" id="UP000653454"/>
    </source>
</evidence>
<feature type="chain" id="PRO_5035913916" evidence="1">
    <location>
        <begin position="25"/>
        <end position="74"/>
    </location>
</feature>
<dbReference type="InterPro" id="IPR036058">
    <property type="entry name" value="Kazal_dom_sf"/>
</dbReference>
<keyword evidence="4" id="KW-1185">Reference proteome</keyword>
<dbReference type="Gene3D" id="3.30.60.30">
    <property type="match status" value="1"/>
</dbReference>
<keyword evidence="1" id="KW-0732">Signal</keyword>
<accession>A0A8S4ESN5</accession>
<dbReference type="InterPro" id="IPR002350">
    <property type="entry name" value="Kazal_dom"/>
</dbReference>
<sequence>MAGKTILLFTFLLSALLLVHSAHSCNCSRELKPVCAQGRTFSNPCLLQCENEQRMSRGLAPFTVTCRDECEQCQ</sequence>
<dbReference type="Proteomes" id="UP000653454">
    <property type="component" value="Unassembled WGS sequence"/>
</dbReference>
<dbReference type="Pfam" id="PF00050">
    <property type="entry name" value="Kazal_1"/>
    <property type="match status" value="1"/>
</dbReference>
<feature type="domain" description="Kazal-like" evidence="2">
    <location>
        <begin position="26"/>
        <end position="54"/>
    </location>
</feature>
<dbReference type="EMBL" id="CAJHNJ030000021">
    <property type="protein sequence ID" value="CAG9118834.1"/>
    <property type="molecule type" value="Genomic_DNA"/>
</dbReference>
<evidence type="ECO:0000259" key="2">
    <source>
        <dbReference type="Pfam" id="PF00050"/>
    </source>
</evidence>
<evidence type="ECO:0000313" key="3">
    <source>
        <dbReference type="EMBL" id="CAG9118834.1"/>
    </source>
</evidence>
<dbReference type="SUPFAM" id="SSF100895">
    <property type="entry name" value="Kazal-type serine protease inhibitors"/>
    <property type="match status" value="1"/>
</dbReference>
<gene>
    <name evidence="3" type="ORF">PLXY2_LOCUS6579</name>
</gene>
<comment type="caution">
    <text evidence="3">The sequence shown here is derived from an EMBL/GenBank/DDBJ whole genome shotgun (WGS) entry which is preliminary data.</text>
</comment>
<organism evidence="3 4">
    <name type="scientific">Plutella xylostella</name>
    <name type="common">Diamondback moth</name>
    <name type="synonym">Plutella maculipennis</name>
    <dbReference type="NCBI Taxonomy" id="51655"/>
    <lineage>
        <taxon>Eukaryota</taxon>
        <taxon>Metazoa</taxon>
        <taxon>Ecdysozoa</taxon>
        <taxon>Arthropoda</taxon>
        <taxon>Hexapoda</taxon>
        <taxon>Insecta</taxon>
        <taxon>Pterygota</taxon>
        <taxon>Neoptera</taxon>
        <taxon>Endopterygota</taxon>
        <taxon>Lepidoptera</taxon>
        <taxon>Glossata</taxon>
        <taxon>Ditrysia</taxon>
        <taxon>Yponomeutoidea</taxon>
        <taxon>Plutellidae</taxon>
        <taxon>Plutella</taxon>
    </lineage>
</organism>
<name>A0A8S4ESN5_PLUXY</name>
<reference evidence="3" key="1">
    <citation type="submission" date="2020-11" db="EMBL/GenBank/DDBJ databases">
        <authorList>
            <person name="Whiteford S."/>
        </authorList>
    </citation>
    <scope>NUCLEOTIDE SEQUENCE</scope>
</reference>
<protein>
    <submittedName>
        <fullName evidence="3">(diamondback moth) hypothetical protein</fullName>
    </submittedName>
</protein>
<dbReference type="AlphaFoldDB" id="A0A8S4ESN5"/>
<feature type="signal peptide" evidence="1">
    <location>
        <begin position="1"/>
        <end position="24"/>
    </location>
</feature>
<evidence type="ECO:0000256" key="1">
    <source>
        <dbReference type="SAM" id="SignalP"/>
    </source>
</evidence>